<dbReference type="SMART" id="SM00906">
    <property type="entry name" value="Fungal_trans"/>
    <property type="match status" value="1"/>
</dbReference>
<dbReference type="CDD" id="cd12148">
    <property type="entry name" value="fungal_TF_MHR"/>
    <property type="match status" value="1"/>
</dbReference>
<dbReference type="AlphaFoldDB" id="A0A9P1H292"/>
<accession>A0A9P1H292</accession>
<dbReference type="GO" id="GO:0006351">
    <property type="term" value="P:DNA-templated transcription"/>
    <property type="evidence" value="ECO:0007669"/>
    <property type="project" value="InterPro"/>
</dbReference>
<dbReference type="GO" id="GO:0005634">
    <property type="term" value="C:nucleus"/>
    <property type="evidence" value="ECO:0007669"/>
    <property type="project" value="TreeGrafter"/>
</dbReference>
<evidence type="ECO:0000256" key="3">
    <source>
        <dbReference type="ARBA" id="ARBA00023163"/>
    </source>
</evidence>
<dbReference type="InterPro" id="IPR051127">
    <property type="entry name" value="Fungal_SecMet_Regulators"/>
</dbReference>
<evidence type="ECO:0000256" key="1">
    <source>
        <dbReference type="ARBA" id="ARBA00023015"/>
    </source>
</evidence>
<evidence type="ECO:0000313" key="6">
    <source>
        <dbReference type="EMBL" id="CAI4214042.1"/>
    </source>
</evidence>
<dbReference type="GO" id="GO:0008270">
    <property type="term" value="F:zinc ion binding"/>
    <property type="evidence" value="ECO:0007669"/>
    <property type="project" value="InterPro"/>
</dbReference>
<keyword evidence="2" id="KW-0238">DNA-binding</keyword>
<keyword evidence="1" id="KW-0805">Transcription regulation</keyword>
<feature type="domain" description="Xylanolytic transcriptional activator regulatory" evidence="5">
    <location>
        <begin position="280"/>
        <end position="353"/>
    </location>
</feature>
<dbReference type="Proteomes" id="UP000838763">
    <property type="component" value="Unassembled WGS sequence"/>
</dbReference>
<keyword evidence="4" id="KW-0539">Nucleus</keyword>
<sequence length="448" mass="49663">MPSFAVPGPCHFCASIGAPCHLDAARRRQRPYYRVSEEEFRYMMRILEHFVPNTDFNLHTLKALAESLTNNGSENSQASPQSDAVVPVNGSSPGMAVQRADVHMGDAMDATVDEIEELHKGMGWLRVDSNGVYRYIGANSTYLFMDAVRTIKRPPLDTSSPKSEVLAPLTAADHLPPPTPETTQRLKAPRQINLPRRDLCDGCIARFFKEIQSVYWFFSAEQLHAHAKESPSLDTRPSLRYLALAKALVPALCDTGDVDSLRALCLLALALSSSMFGNIAYIYVGSAARIAFTLGLHTNGDASVRHSLHKQVDLRLFCSLYLLDLDISLCYGHPTAISEDIIPGVLKLPSEDILSPGSNMPLDYLEVSCRLAQLTRSLSRVRSVAVLHLRYWRTVMFATRPFLLHNVLRGRKLSDPIKQKWFDEFSNTCVGAGQKALDIIAFCAPTTS</sequence>
<dbReference type="GO" id="GO:0000435">
    <property type="term" value="P:positive regulation of transcription from RNA polymerase II promoter by galactose"/>
    <property type="evidence" value="ECO:0007669"/>
    <property type="project" value="TreeGrafter"/>
</dbReference>
<dbReference type="PANTHER" id="PTHR47424">
    <property type="entry name" value="REGULATORY PROTEIN GAL4"/>
    <property type="match status" value="1"/>
</dbReference>
<evidence type="ECO:0000259" key="5">
    <source>
        <dbReference type="SMART" id="SM00906"/>
    </source>
</evidence>
<protein>
    <recommendedName>
        <fullName evidence="5">Xylanolytic transcriptional activator regulatory domain-containing protein</fullName>
    </recommendedName>
</protein>
<name>A0A9P1H292_9PEZI</name>
<reference evidence="6" key="1">
    <citation type="submission" date="2022-11" db="EMBL/GenBank/DDBJ databases">
        <authorList>
            <person name="Scott C."/>
            <person name="Bruce N."/>
        </authorList>
    </citation>
    <scope>NUCLEOTIDE SEQUENCE</scope>
</reference>
<dbReference type="OrthoDB" id="3364175at2759"/>
<evidence type="ECO:0000256" key="2">
    <source>
        <dbReference type="ARBA" id="ARBA00023125"/>
    </source>
</evidence>
<comment type="caution">
    <text evidence="6">The sequence shown here is derived from an EMBL/GenBank/DDBJ whole genome shotgun (WGS) entry which is preliminary data.</text>
</comment>
<keyword evidence="7" id="KW-1185">Reference proteome</keyword>
<dbReference type="InterPro" id="IPR007219">
    <property type="entry name" value="XnlR_reg_dom"/>
</dbReference>
<keyword evidence="3" id="KW-0804">Transcription</keyword>
<gene>
    <name evidence="6" type="ORF">PPNO1_LOCUS3775</name>
</gene>
<proteinExistence type="predicted"/>
<dbReference type="GO" id="GO:0000981">
    <property type="term" value="F:DNA-binding transcription factor activity, RNA polymerase II-specific"/>
    <property type="evidence" value="ECO:0007669"/>
    <property type="project" value="TreeGrafter"/>
</dbReference>
<organism evidence="6 7">
    <name type="scientific">Parascedosporium putredinis</name>
    <dbReference type="NCBI Taxonomy" id="1442378"/>
    <lineage>
        <taxon>Eukaryota</taxon>
        <taxon>Fungi</taxon>
        <taxon>Dikarya</taxon>
        <taxon>Ascomycota</taxon>
        <taxon>Pezizomycotina</taxon>
        <taxon>Sordariomycetes</taxon>
        <taxon>Hypocreomycetidae</taxon>
        <taxon>Microascales</taxon>
        <taxon>Microascaceae</taxon>
        <taxon>Parascedosporium</taxon>
    </lineage>
</organism>
<dbReference type="PANTHER" id="PTHR47424:SF3">
    <property type="entry name" value="REGULATORY PROTEIN GAL4"/>
    <property type="match status" value="1"/>
</dbReference>
<dbReference type="Pfam" id="PF04082">
    <property type="entry name" value="Fungal_trans"/>
    <property type="match status" value="1"/>
</dbReference>
<evidence type="ECO:0000256" key="4">
    <source>
        <dbReference type="ARBA" id="ARBA00023242"/>
    </source>
</evidence>
<dbReference type="EMBL" id="CALLCH030000010">
    <property type="protein sequence ID" value="CAI4214042.1"/>
    <property type="molecule type" value="Genomic_DNA"/>
</dbReference>
<dbReference type="GO" id="GO:0000978">
    <property type="term" value="F:RNA polymerase II cis-regulatory region sequence-specific DNA binding"/>
    <property type="evidence" value="ECO:0007669"/>
    <property type="project" value="TreeGrafter"/>
</dbReference>
<evidence type="ECO:0000313" key="7">
    <source>
        <dbReference type="Proteomes" id="UP000838763"/>
    </source>
</evidence>